<gene>
    <name evidence="1" type="ORF">B9Z19DRAFT_1121904</name>
</gene>
<comment type="caution">
    <text evidence="1">The sequence shown here is derived from an EMBL/GenBank/DDBJ whole genome shotgun (WGS) entry which is preliminary data.</text>
</comment>
<dbReference type="Proteomes" id="UP000244722">
    <property type="component" value="Unassembled WGS sequence"/>
</dbReference>
<evidence type="ECO:0000313" key="2">
    <source>
        <dbReference type="Proteomes" id="UP000244722"/>
    </source>
</evidence>
<dbReference type="AlphaFoldDB" id="A0A2T7A1J1"/>
<dbReference type="STRING" id="42251.A0A2T7A1J1"/>
<reference evidence="1 2" key="1">
    <citation type="submission" date="2017-04" db="EMBL/GenBank/DDBJ databases">
        <title>Draft genome sequence of Tuber borchii Vittad., a whitish edible truffle.</title>
        <authorList>
            <consortium name="DOE Joint Genome Institute"/>
            <person name="Murat C."/>
            <person name="Kuo A."/>
            <person name="Barry K.W."/>
            <person name="Clum A."/>
            <person name="Dockter R.B."/>
            <person name="Fauchery L."/>
            <person name="Iotti M."/>
            <person name="Kohler A."/>
            <person name="Labutti K."/>
            <person name="Lindquist E.A."/>
            <person name="Lipzen A."/>
            <person name="Ohm R.A."/>
            <person name="Wang M."/>
            <person name="Grigoriev I.V."/>
            <person name="Zambonelli A."/>
            <person name="Martin F.M."/>
        </authorList>
    </citation>
    <scope>NUCLEOTIDE SEQUENCE [LARGE SCALE GENOMIC DNA]</scope>
    <source>
        <strain evidence="1 2">Tbo3840</strain>
    </source>
</reference>
<evidence type="ECO:0000313" key="1">
    <source>
        <dbReference type="EMBL" id="PUU81610.1"/>
    </source>
</evidence>
<dbReference type="OrthoDB" id="76567at2759"/>
<name>A0A2T7A1J1_TUBBO</name>
<dbReference type="EMBL" id="NESQ01000042">
    <property type="protein sequence ID" value="PUU81610.1"/>
    <property type="molecule type" value="Genomic_DNA"/>
</dbReference>
<keyword evidence="2" id="KW-1185">Reference proteome</keyword>
<organism evidence="1 2">
    <name type="scientific">Tuber borchii</name>
    <name type="common">White truffle</name>
    <dbReference type="NCBI Taxonomy" id="42251"/>
    <lineage>
        <taxon>Eukaryota</taxon>
        <taxon>Fungi</taxon>
        <taxon>Dikarya</taxon>
        <taxon>Ascomycota</taxon>
        <taxon>Pezizomycotina</taxon>
        <taxon>Pezizomycetes</taxon>
        <taxon>Pezizales</taxon>
        <taxon>Tuberaceae</taxon>
        <taxon>Tuber</taxon>
    </lineage>
</organism>
<sequence>MVSALHELAHRMFARWFEEKLLLMGIREELEATGELTCQVPGGGGQPDSSYKPWPLRALDDDWPTLIIEAGVSQKIADLQEDAIWWLESSREAVSTVILIFASRPEKQLLLQKWEMAEIPNPQRTRGRPWVVEDIVPMSIEDMEIIGGVITGDEAKKKITIDFKKTLLRDPERLNGESDCVFTCEDLRDIARRLWRNTLPSGGQNGRAGVDL</sequence>
<proteinExistence type="predicted"/>
<protein>
    <submittedName>
        <fullName evidence="1">Uncharacterized protein</fullName>
    </submittedName>
</protein>
<accession>A0A2T7A1J1</accession>